<reference evidence="2" key="1">
    <citation type="journal article" date="2013" name="Science">
        <title>The Amborella genome and the evolution of flowering plants.</title>
        <authorList>
            <consortium name="Amborella Genome Project"/>
        </authorList>
    </citation>
    <scope>NUCLEOTIDE SEQUENCE [LARGE SCALE GENOMIC DNA]</scope>
</reference>
<dbReference type="Proteomes" id="UP000017836">
    <property type="component" value="Unassembled WGS sequence"/>
</dbReference>
<evidence type="ECO:0000313" key="1">
    <source>
        <dbReference type="EMBL" id="ERN00943.1"/>
    </source>
</evidence>
<dbReference type="HOGENOM" id="CLU_1534598_0_0_1"/>
<dbReference type="AlphaFoldDB" id="W1NZ61"/>
<keyword evidence="2" id="KW-1185">Reference proteome</keyword>
<protein>
    <recommendedName>
        <fullName evidence="3">LOB domain-containing protein</fullName>
    </recommendedName>
</protein>
<evidence type="ECO:0000313" key="2">
    <source>
        <dbReference type="Proteomes" id="UP000017836"/>
    </source>
</evidence>
<name>W1NZ61_AMBTC</name>
<accession>W1NZ61</accession>
<evidence type="ECO:0008006" key="3">
    <source>
        <dbReference type="Google" id="ProtNLM"/>
    </source>
</evidence>
<gene>
    <name evidence="1" type="ORF">AMTR_s00002p00048370</name>
</gene>
<sequence length="175" mass="18630">MLQSHLRQIHAEIGTIQLELSKYLGPHLQIGPSSSSLGFTIALGNKSTGTPPPQLNFLDVQSMGTPPPQLNFLDVQNQQQQLLAEQQHQEMISSYDGDVARMNAAAAAAVTGTSTSPVTGFDGGYGGQGALGFMGPYVQQSRVSFENGFEPKIIGTQFETGFEEKMAGSGRDAVQ</sequence>
<dbReference type="Gramene" id="ERN00943">
    <property type="protein sequence ID" value="ERN00943"/>
    <property type="gene ID" value="AMTR_s00002p00048370"/>
</dbReference>
<organism evidence="1 2">
    <name type="scientific">Amborella trichopoda</name>
    <dbReference type="NCBI Taxonomy" id="13333"/>
    <lineage>
        <taxon>Eukaryota</taxon>
        <taxon>Viridiplantae</taxon>
        <taxon>Streptophyta</taxon>
        <taxon>Embryophyta</taxon>
        <taxon>Tracheophyta</taxon>
        <taxon>Spermatophyta</taxon>
        <taxon>Magnoliopsida</taxon>
        <taxon>Amborellales</taxon>
        <taxon>Amborellaceae</taxon>
        <taxon>Amborella</taxon>
    </lineage>
</organism>
<dbReference type="EMBL" id="KI394767">
    <property type="protein sequence ID" value="ERN00943.1"/>
    <property type="molecule type" value="Genomic_DNA"/>
</dbReference>
<proteinExistence type="predicted"/>